<name>A0A8S2YQW7_9BILA</name>
<proteinExistence type="predicted"/>
<dbReference type="EMBL" id="CAJOBJ010101135">
    <property type="protein sequence ID" value="CAF4588147.1"/>
    <property type="molecule type" value="Genomic_DNA"/>
</dbReference>
<evidence type="ECO:0000313" key="2">
    <source>
        <dbReference type="EMBL" id="CAF4588147.1"/>
    </source>
</evidence>
<dbReference type="GO" id="GO:0006511">
    <property type="term" value="P:ubiquitin-dependent protein catabolic process"/>
    <property type="evidence" value="ECO:0007669"/>
    <property type="project" value="TreeGrafter"/>
</dbReference>
<dbReference type="GO" id="GO:0000209">
    <property type="term" value="P:protein polyubiquitination"/>
    <property type="evidence" value="ECO:0007669"/>
    <property type="project" value="TreeGrafter"/>
</dbReference>
<dbReference type="AlphaFoldDB" id="A0A8S2YQW7"/>
<dbReference type="Proteomes" id="UP000681720">
    <property type="component" value="Unassembled WGS sequence"/>
</dbReference>
<dbReference type="PANTHER" id="PTHR13139">
    <property type="entry name" value="RING FINGER AND CCCH-TYPE ZINC FINGER DOMAIN-CONTAINING PROTEIN"/>
    <property type="match status" value="1"/>
</dbReference>
<sequence length="180" mass="21140">MRSLAEHICIDIMLGHQNPQQLTNDVWSAVGFQNHTFYESAMQEKVLNHILSFFKHHAESRVEDIVSFVIKDVHVNDRRDTRHIVDLLSGASCFQIKQERNSSLMQLKQDFKNCEDLRAAYDSKIIQIALKEGFYTSPAQWSFPGRRKRSVNGRIRYKYDPFYVPYFRRITGAVIRPYVL</sequence>
<dbReference type="EMBL" id="CAJOBH010093765">
    <property type="protein sequence ID" value="CAF4578725.1"/>
    <property type="molecule type" value="Genomic_DNA"/>
</dbReference>
<dbReference type="PANTHER" id="PTHR13139:SF54">
    <property type="entry name" value="RING-TYPE E3 UBIQUITIN TRANSFERASE"/>
    <property type="match status" value="1"/>
</dbReference>
<evidence type="ECO:0000313" key="3">
    <source>
        <dbReference type="Proteomes" id="UP000681967"/>
    </source>
</evidence>
<reference evidence="1" key="1">
    <citation type="submission" date="2021-02" db="EMBL/GenBank/DDBJ databases">
        <authorList>
            <person name="Nowell W R."/>
        </authorList>
    </citation>
    <scope>NUCLEOTIDE SEQUENCE</scope>
</reference>
<dbReference type="Gene3D" id="1.20.120.1790">
    <property type="match status" value="1"/>
</dbReference>
<organism evidence="1 3">
    <name type="scientific">Rotaria magnacalcarata</name>
    <dbReference type="NCBI Taxonomy" id="392030"/>
    <lineage>
        <taxon>Eukaryota</taxon>
        <taxon>Metazoa</taxon>
        <taxon>Spiralia</taxon>
        <taxon>Gnathifera</taxon>
        <taxon>Rotifera</taxon>
        <taxon>Eurotatoria</taxon>
        <taxon>Bdelloidea</taxon>
        <taxon>Philodinida</taxon>
        <taxon>Philodinidae</taxon>
        <taxon>Rotaria</taxon>
    </lineage>
</organism>
<dbReference type="GO" id="GO:0003725">
    <property type="term" value="F:double-stranded RNA binding"/>
    <property type="evidence" value="ECO:0007669"/>
    <property type="project" value="TreeGrafter"/>
</dbReference>
<comment type="caution">
    <text evidence="1">The sequence shown here is derived from an EMBL/GenBank/DDBJ whole genome shotgun (WGS) entry which is preliminary data.</text>
</comment>
<evidence type="ECO:0000313" key="1">
    <source>
        <dbReference type="EMBL" id="CAF4578725.1"/>
    </source>
</evidence>
<dbReference type="GO" id="GO:0061630">
    <property type="term" value="F:ubiquitin protein ligase activity"/>
    <property type="evidence" value="ECO:0007669"/>
    <property type="project" value="TreeGrafter"/>
</dbReference>
<dbReference type="Proteomes" id="UP000681967">
    <property type="component" value="Unassembled WGS sequence"/>
</dbReference>
<dbReference type="InterPro" id="IPR052249">
    <property type="entry name" value="Roquin_domain"/>
</dbReference>
<dbReference type="GO" id="GO:0010494">
    <property type="term" value="C:cytoplasmic stress granule"/>
    <property type="evidence" value="ECO:0007669"/>
    <property type="project" value="TreeGrafter"/>
</dbReference>
<dbReference type="GO" id="GO:0003729">
    <property type="term" value="F:mRNA binding"/>
    <property type="evidence" value="ECO:0007669"/>
    <property type="project" value="TreeGrafter"/>
</dbReference>
<protein>
    <submittedName>
        <fullName evidence="1">Uncharacterized protein</fullName>
    </submittedName>
</protein>
<accession>A0A8S2YQW7</accession>
<dbReference type="GO" id="GO:0000288">
    <property type="term" value="P:nuclear-transcribed mRNA catabolic process, deadenylation-dependent decay"/>
    <property type="evidence" value="ECO:0007669"/>
    <property type="project" value="TreeGrafter"/>
</dbReference>
<gene>
    <name evidence="1" type="ORF">BYL167_LOCUS39212</name>
    <name evidence="2" type="ORF">GIL414_LOCUS38376</name>
</gene>
<dbReference type="GO" id="GO:0035613">
    <property type="term" value="F:RNA stem-loop binding"/>
    <property type="evidence" value="ECO:0007669"/>
    <property type="project" value="TreeGrafter"/>
</dbReference>